<evidence type="ECO:0000256" key="1">
    <source>
        <dbReference type="SAM" id="MobiDB-lite"/>
    </source>
</evidence>
<dbReference type="Proteomes" id="UP001203297">
    <property type="component" value="Unassembled WGS sequence"/>
</dbReference>
<dbReference type="InterPro" id="IPR016477">
    <property type="entry name" value="Fructo-/Ketosamine-3-kinase"/>
</dbReference>
<keyword evidence="3" id="KW-1185">Reference proteome</keyword>
<evidence type="ECO:0000313" key="3">
    <source>
        <dbReference type="Proteomes" id="UP001203297"/>
    </source>
</evidence>
<reference evidence="2" key="1">
    <citation type="journal article" date="2022" name="New Phytol.">
        <title>Evolutionary transition to the ectomycorrhizal habit in the genomes of a hyperdiverse lineage of mushroom-forming fungi.</title>
        <authorList>
            <person name="Looney B."/>
            <person name="Miyauchi S."/>
            <person name="Morin E."/>
            <person name="Drula E."/>
            <person name="Courty P.E."/>
            <person name="Kohler A."/>
            <person name="Kuo A."/>
            <person name="LaButti K."/>
            <person name="Pangilinan J."/>
            <person name="Lipzen A."/>
            <person name="Riley R."/>
            <person name="Andreopoulos W."/>
            <person name="He G."/>
            <person name="Johnson J."/>
            <person name="Nolan M."/>
            <person name="Tritt A."/>
            <person name="Barry K.W."/>
            <person name="Grigoriev I.V."/>
            <person name="Nagy L.G."/>
            <person name="Hibbett D."/>
            <person name="Henrissat B."/>
            <person name="Matheny P.B."/>
            <person name="Labbe J."/>
            <person name="Martin F.M."/>
        </authorList>
    </citation>
    <scope>NUCLEOTIDE SEQUENCE</scope>
    <source>
        <strain evidence="2">BPL690</strain>
    </source>
</reference>
<comment type="caution">
    <text evidence="2">The sequence shown here is derived from an EMBL/GenBank/DDBJ whole genome shotgun (WGS) entry which is preliminary data.</text>
</comment>
<proteinExistence type="predicted"/>
<accession>A0AAD4MEZ4</accession>
<sequence length="119" mass="12720">MVCSALAISSERIEPRPQFSGGLPRISSSTGKSYYAKAGSSREREQYVGEAESLKAMASAAPGLVPSLLAFGIVDEDREELEGTEGCPFFISEYKGITSLTENSGAISGRRLATKMHKI</sequence>
<name>A0AAD4MEZ4_9AGAM</name>
<feature type="region of interest" description="Disordered" evidence="1">
    <location>
        <begin position="15"/>
        <end position="41"/>
    </location>
</feature>
<evidence type="ECO:0000313" key="2">
    <source>
        <dbReference type="EMBL" id="KAI0308168.1"/>
    </source>
</evidence>
<dbReference type="AlphaFoldDB" id="A0AAD4MEZ4"/>
<protein>
    <submittedName>
        <fullName evidence="2">Uncharacterized protein</fullName>
    </submittedName>
</protein>
<dbReference type="EMBL" id="WTXG01000001">
    <property type="protein sequence ID" value="KAI0308168.1"/>
    <property type="molecule type" value="Genomic_DNA"/>
</dbReference>
<dbReference type="Pfam" id="PF03881">
    <property type="entry name" value="Fructosamin_kin"/>
    <property type="match status" value="1"/>
</dbReference>
<gene>
    <name evidence="2" type="ORF">B0F90DRAFT_129605</name>
</gene>
<organism evidence="2 3">
    <name type="scientific">Multifurca ochricompacta</name>
    <dbReference type="NCBI Taxonomy" id="376703"/>
    <lineage>
        <taxon>Eukaryota</taxon>
        <taxon>Fungi</taxon>
        <taxon>Dikarya</taxon>
        <taxon>Basidiomycota</taxon>
        <taxon>Agaricomycotina</taxon>
        <taxon>Agaricomycetes</taxon>
        <taxon>Russulales</taxon>
        <taxon>Russulaceae</taxon>
        <taxon>Multifurca</taxon>
    </lineage>
</organism>